<dbReference type="AlphaFoldDB" id="A0A8S1LLZ8"/>
<dbReference type="Proteomes" id="UP000692954">
    <property type="component" value="Unassembled WGS sequence"/>
</dbReference>
<reference evidence="1" key="1">
    <citation type="submission" date="2021-01" db="EMBL/GenBank/DDBJ databases">
        <authorList>
            <consortium name="Genoscope - CEA"/>
            <person name="William W."/>
        </authorList>
    </citation>
    <scope>NUCLEOTIDE SEQUENCE</scope>
</reference>
<proteinExistence type="predicted"/>
<dbReference type="EMBL" id="CAJJDN010000018">
    <property type="protein sequence ID" value="CAD8063834.1"/>
    <property type="molecule type" value="Genomic_DNA"/>
</dbReference>
<keyword evidence="3" id="KW-1185">Reference proteome</keyword>
<accession>A0A8S1LLZ8</accession>
<evidence type="ECO:0000313" key="1">
    <source>
        <dbReference type="EMBL" id="CAD8063834.1"/>
    </source>
</evidence>
<organism evidence="1 3">
    <name type="scientific">Paramecium sonneborni</name>
    <dbReference type="NCBI Taxonomy" id="65129"/>
    <lineage>
        <taxon>Eukaryota</taxon>
        <taxon>Sar</taxon>
        <taxon>Alveolata</taxon>
        <taxon>Ciliophora</taxon>
        <taxon>Intramacronucleata</taxon>
        <taxon>Oligohymenophorea</taxon>
        <taxon>Peniculida</taxon>
        <taxon>Parameciidae</taxon>
        <taxon>Paramecium</taxon>
    </lineage>
</organism>
<name>A0A8S1LLZ8_9CILI</name>
<evidence type="ECO:0000313" key="2">
    <source>
        <dbReference type="EMBL" id="CAD8063836.1"/>
    </source>
</evidence>
<dbReference type="OrthoDB" id="294364at2759"/>
<dbReference type="EMBL" id="CAJJDN010000018">
    <property type="protein sequence ID" value="CAD8063836.1"/>
    <property type="molecule type" value="Genomic_DNA"/>
</dbReference>
<comment type="caution">
    <text evidence="1">The sequence shown here is derived from an EMBL/GenBank/DDBJ whole genome shotgun (WGS) entry which is preliminary data.</text>
</comment>
<evidence type="ECO:0000313" key="3">
    <source>
        <dbReference type="Proteomes" id="UP000692954"/>
    </source>
</evidence>
<evidence type="ECO:0008006" key="4">
    <source>
        <dbReference type="Google" id="ProtNLM"/>
    </source>
</evidence>
<gene>
    <name evidence="1" type="ORF">PSON_ATCC_30995.1.T0180190</name>
    <name evidence="2" type="ORF">PSON_ATCC_30995.1.T0180191</name>
</gene>
<sequence length="210" mass="24105">METATLKDLIIKQMVDLQNTVYSVIPRLPSIKSSNYQEGLSIGRILLQANEQIQIMVQKLLENSNQMLTRSKFKGSSINNNLELNPPKQVQYEVHQNKEKKLPIRITPEPNINKPCCLCFEGNENTCGKIIVVPNSIRKLQAHSQCYKNINNPGQVEFDKVYLLYRTQDCFICKKQGASFICEKCNKKYHFPCFVDSNQEGILECNCKNN</sequence>
<protein>
    <recommendedName>
        <fullName evidence="4">PHD-type domain-containing protein</fullName>
    </recommendedName>
</protein>